<dbReference type="InterPro" id="IPR018728">
    <property type="entry name" value="DUF2268"/>
</dbReference>
<dbReference type="RefSeq" id="WP_126294554.1">
    <property type="nucleotide sequence ID" value="NZ_CP155468.1"/>
</dbReference>
<evidence type="ECO:0000313" key="3">
    <source>
        <dbReference type="Proteomes" id="UP000276349"/>
    </source>
</evidence>
<evidence type="ECO:0000259" key="1">
    <source>
        <dbReference type="Pfam" id="PF10026"/>
    </source>
</evidence>
<organism evidence="2 3">
    <name type="scientific">Lysinibacillus telephonicus</name>
    <dbReference type="NCBI Taxonomy" id="1714840"/>
    <lineage>
        <taxon>Bacteria</taxon>
        <taxon>Bacillati</taxon>
        <taxon>Bacillota</taxon>
        <taxon>Bacilli</taxon>
        <taxon>Bacillales</taxon>
        <taxon>Bacillaceae</taxon>
        <taxon>Lysinibacillus</taxon>
    </lineage>
</organism>
<name>A0A431UR79_9BACI</name>
<dbReference type="AlphaFoldDB" id="A0A431UR79"/>
<gene>
    <name evidence="2" type="ORF">EKG35_11255</name>
</gene>
<dbReference type="Proteomes" id="UP000276349">
    <property type="component" value="Unassembled WGS sequence"/>
</dbReference>
<sequence>MPVVYNLPQLYKLCEKSSQSAKDNLIKVHRELLCNPLKTIFPKRTIEEIHFELLRNGLFDPYEGLDIAATIKELEQQNVWGIVQKEFEKLRSLWRGPDIPIYIFPLTKHRPMIDGMEVKKNGVAYNDAIFLFISKELVEIELKALLAHEYHHICRLSHIKKAPQEIELIESLIIEGMAEWEVEKLYGEAGLSPWTKQSSFEELKEQWQKYYAPNMYLLGVENHYSFLYGDESLGLPSWIGYCIGYRIIESYVKNVGSVESSVFYRISSEKIIQGSDFKPS</sequence>
<comment type="caution">
    <text evidence="2">The sequence shown here is derived from an EMBL/GenBank/DDBJ whole genome shotgun (WGS) entry which is preliminary data.</text>
</comment>
<dbReference type="OrthoDB" id="2449457at2"/>
<protein>
    <recommendedName>
        <fullName evidence="1">DUF2268 domain-containing protein</fullName>
    </recommendedName>
</protein>
<feature type="domain" description="DUF2268" evidence="1">
    <location>
        <begin position="79"/>
        <end position="272"/>
    </location>
</feature>
<accession>A0A431UR79</accession>
<evidence type="ECO:0000313" key="2">
    <source>
        <dbReference type="EMBL" id="RTQ92736.1"/>
    </source>
</evidence>
<keyword evidence="3" id="KW-1185">Reference proteome</keyword>
<reference evidence="2 3" key="1">
    <citation type="submission" date="2018-12" db="EMBL/GenBank/DDBJ databases">
        <authorList>
            <person name="Yu L."/>
        </authorList>
    </citation>
    <scope>NUCLEOTIDE SEQUENCE [LARGE SCALE GENOMIC DNA]</scope>
    <source>
        <strain evidence="2 3">S5H2222</strain>
    </source>
</reference>
<dbReference type="Pfam" id="PF10026">
    <property type="entry name" value="DUF2268"/>
    <property type="match status" value="1"/>
</dbReference>
<dbReference type="EMBL" id="RXNR01000028">
    <property type="protein sequence ID" value="RTQ92736.1"/>
    <property type="molecule type" value="Genomic_DNA"/>
</dbReference>
<proteinExistence type="predicted"/>